<proteinExistence type="predicted"/>
<sequence>MGDPTEPRPPGREWSDALLEALFTESPTGLYLFDKDLRLIRMNSAARGWRGVAVDDHTGRRLGEVVPGFDTEAIEAMLRRVLDTGKPAIDFEQRGFPPTDPTREYVASISAFRLQGGGDSADRIGVAAEVTDVTGQFRARNRVLLLNEASERVGRTLDMTGTAEEFVEFVVPALADAATVDLFDCVLRGGEPSAGPVESHLPLRRVARRDVERTGADGDRDGPIPLISLDPPTPYTQSVVDHRPRLIQQPGIDPGVPGTGGSDPADEESGSLLVLPLVTRGVALGVAVVRRNNHSYPFDEDDLAIAAEVAGRMALSLDNARRYEREHATARTLQRGLLPPALPPVSAVETAHRYLPGHDAGGDWFDLLTLSGGRVALVVGDVEGHGLAAATTMGQLRTAVSTLAAMDLQPDEVLSRLDDLMARMAEERTRLAADAASDQHSGASCVYLVYDPVSRLCTFARAGHPPPVLVRPDGHTQVLDGGAGPPLGLGGLPFEAAETELPEGSLLALYTNGLIEGRRVSDDALGRLQRVLAHPGRSLADSCDEAVAAVRPRRADDDAVLLLARTRSLMSDSVATWTLPLDPAIVSTARTLAGRQLASWGLDDLAFTTELMVSELVTNAIRYSTGTVVLRLIRDGDSLLCEVFDNSTTAPHLRRSRDSDEGGRGLLLVAQCSRRWGTRLTATGKAIWAEQALPAPVAAERLSQRPADPGPSASQAPGPSA</sequence>
<name>A0ACC6Q6T1_9ACTN</name>
<accession>A0ACC6Q6T1</accession>
<organism evidence="1 2">
    <name type="scientific">Streptomyces achmelvichensis</name>
    <dbReference type="NCBI Taxonomy" id="3134111"/>
    <lineage>
        <taxon>Bacteria</taxon>
        <taxon>Bacillati</taxon>
        <taxon>Actinomycetota</taxon>
        <taxon>Actinomycetes</taxon>
        <taxon>Kitasatosporales</taxon>
        <taxon>Streptomycetaceae</taxon>
        <taxon>Streptomyces</taxon>
    </lineage>
</organism>
<reference evidence="1" key="1">
    <citation type="submission" date="2024-03" db="EMBL/GenBank/DDBJ databases">
        <title>Novel Streptomyces species of biotechnological and ecological value are a feature of Machair soil.</title>
        <authorList>
            <person name="Prole J.R."/>
            <person name="Goodfellow M."/>
            <person name="Allenby N."/>
            <person name="Ward A.C."/>
        </authorList>
    </citation>
    <scope>NUCLEOTIDE SEQUENCE</scope>
    <source>
        <strain evidence="1">MS2.AVA.5</strain>
    </source>
</reference>
<protein>
    <submittedName>
        <fullName evidence="1">SpoIIE family protein phosphatase</fullName>
    </submittedName>
</protein>
<evidence type="ECO:0000313" key="1">
    <source>
        <dbReference type="EMBL" id="MEJ8639336.1"/>
    </source>
</evidence>
<dbReference type="Proteomes" id="UP001377168">
    <property type="component" value="Unassembled WGS sequence"/>
</dbReference>
<gene>
    <name evidence="1" type="ORF">WKI67_38940</name>
</gene>
<keyword evidence="2" id="KW-1185">Reference proteome</keyword>
<dbReference type="EMBL" id="JBBKAJ010000022">
    <property type="protein sequence ID" value="MEJ8639336.1"/>
    <property type="molecule type" value="Genomic_DNA"/>
</dbReference>
<comment type="caution">
    <text evidence="1">The sequence shown here is derived from an EMBL/GenBank/DDBJ whole genome shotgun (WGS) entry which is preliminary data.</text>
</comment>
<evidence type="ECO:0000313" key="2">
    <source>
        <dbReference type="Proteomes" id="UP001377168"/>
    </source>
</evidence>